<evidence type="ECO:0000256" key="2">
    <source>
        <dbReference type="SAM" id="Coils"/>
    </source>
</evidence>
<feature type="region of interest" description="Disordered" evidence="3">
    <location>
        <begin position="93"/>
        <end position="123"/>
    </location>
</feature>
<feature type="compositionally biased region" description="Low complexity" evidence="3">
    <location>
        <begin position="109"/>
        <end position="120"/>
    </location>
</feature>
<feature type="region of interest" description="Disordered" evidence="3">
    <location>
        <begin position="1095"/>
        <end position="1130"/>
    </location>
</feature>
<comment type="caution">
    <text evidence="4">The sequence shown here is derived from an EMBL/GenBank/DDBJ whole genome shotgun (WGS) entry which is preliminary data.</text>
</comment>
<feature type="region of interest" description="Disordered" evidence="3">
    <location>
        <begin position="522"/>
        <end position="570"/>
    </location>
</feature>
<evidence type="ECO:0000256" key="3">
    <source>
        <dbReference type="SAM" id="MobiDB-lite"/>
    </source>
</evidence>
<feature type="compositionally biased region" description="Basic and acidic residues" evidence="3">
    <location>
        <begin position="1095"/>
        <end position="1104"/>
    </location>
</feature>
<feature type="region of interest" description="Disordered" evidence="3">
    <location>
        <begin position="583"/>
        <end position="605"/>
    </location>
</feature>
<reference evidence="4 5" key="1">
    <citation type="journal article" date="2021" name="MBio">
        <title>A New Model Trypanosomatid, Novymonas esmeraldas: Genomic Perception of Its 'Candidatus Pandoraea novymonadis' Endosymbiont.</title>
        <authorList>
            <person name="Zakharova A."/>
            <person name="Saura A."/>
            <person name="Butenko A."/>
            <person name="Podesvova L."/>
            <person name="Warmusova S."/>
            <person name="Kostygov A.Y."/>
            <person name="Nenarokova A."/>
            <person name="Lukes J."/>
            <person name="Opperdoes F.R."/>
            <person name="Yurchenko V."/>
        </authorList>
    </citation>
    <scope>NUCLEOTIDE SEQUENCE [LARGE SCALE GENOMIC DNA]</scope>
    <source>
        <strain evidence="4 5">E262AT.01</strain>
    </source>
</reference>
<keyword evidence="1 2" id="KW-0175">Coiled coil</keyword>
<dbReference type="Proteomes" id="UP001430356">
    <property type="component" value="Unassembled WGS sequence"/>
</dbReference>
<protein>
    <submittedName>
        <fullName evidence="4">Uncharacterized protein</fullName>
    </submittedName>
</protein>
<feature type="coiled-coil region" evidence="2">
    <location>
        <begin position="146"/>
        <end position="173"/>
    </location>
</feature>
<dbReference type="PANTHER" id="PTHR18870">
    <property type="entry name" value="PROTEIN TAG-278-RELATED"/>
    <property type="match status" value="1"/>
</dbReference>
<evidence type="ECO:0000313" key="5">
    <source>
        <dbReference type="Proteomes" id="UP001430356"/>
    </source>
</evidence>
<proteinExistence type="predicted"/>
<keyword evidence="5" id="KW-1185">Reference proteome</keyword>
<feature type="region of interest" description="Disordered" evidence="3">
    <location>
        <begin position="1321"/>
        <end position="1361"/>
    </location>
</feature>
<accession>A0AAW0F3L2</accession>
<feature type="region of interest" description="Disordered" evidence="3">
    <location>
        <begin position="279"/>
        <end position="301"/>
    </location>
</feature>
<feature type="coiled-coil region" evidence="2">
    <location>
        <begin position="343"/>
        <end position="482"/>
    </location>
</feature>
<feature type="coiled-coil region" evidence="2">
    <location>
        <begin position="727"/>
        <end position="790"/>
    </location>
</feature>
<name>A0AAW0F3L2_9TRYP</name>
<feature type="region of interest" description="Disordered" evidence="3">
    <location>
        <begin position="1387"/>
        <end position="1416"/>
    </location>
</feature>
<feature type="coiled-coil region" evidence="2">
    <location>
        <begin position="197"/>
        <end position="252"/>
    </location>
</feature>
<evidence type="ECO:0000256" key="1">
    <source>
        <dbReference type="ARBA" id="ARBA00023054"/>
    </source>
</evidence>
<dbReference type="EMBL" id="JAECZO010000001">
    <property type="protein sequence ID" value="KAK7199829.1"/>
    <property type="molecule type" value="Genomic_DNA"/>
</dbReference>
<feature type="coiled-coil region" evidence="2">
    <location>
        <begin position="1135"/>
        <end position="1162"/>
    </location>
</feature>
<feature type="region of interest" description="Disordered" evidence="3">
    <location>
        <begin position="852"/>
        <end position="883"/>
    </location>
</feature>
<gene>
    <name evidence="4" type="ORF">NESM_000030100</name>
</gene>
<sequence length="1468" mass="161016">MPSSSGVPSGAEDAQKLKEAQLKIGMALKNAQYALTTHAHRGLTTALQENVNALTALSTYLSLAGSAVKAAAIAGQMAKILKSVATYVAAKERGGGGSTTTHAGESRHSSAPNTPASSSAILDEPNFRSGATRESAAQTAALQLALEDMTRQRDAMAEEKRALEAALEEARHHVSISAALTPTPSTDFGGDDHDAIVRRLRAEVDDLRREVRDEHMRAAALQDQLHEAEAQIEDKHDQVQALKSQLRISQEEKLGQDAAFAKKEEEIKALQDTLLQGAHTAAAEPRSTQQVPPAAGQAPRGYVDKDDFDALKLQNQLLQQALREQATKSRPTGSHTVLSQLTLEEIEADHQQQLEAMKLTIQEQYNRETGLLGKQRTMQETIDDLQRQLQLSSNRQWIQQQREKHLDEMEAAKIHIQQLQQKVEVQDQQIEEHQRQLAVCAESERQHADQLKNLKLHHETQIADLTTQLHDIQDQLHESQTATRALEDDLRNDRQAVQQKQVDADAAARAHDTAVTEFTQQLASSRHNHEAQVTDMQRTHAAQVAQLEQQLEAERDHAAANQSTVEEREAALQQRLAELRTTTAAEREQHEAQVTDMQRTHAAQVAQLEQQLEAERDHAAANQSTVEERETALQQRLAELRTTTAAEREQHEAQVTDMQRTHAAQVAQLEQQLEAERDHAAANQSTVEEREAALQQRLAELRTTTAAEREQHEAQVTDMQRTHAAQVAQLEQQLEAERDHAAANQSTVEEREAALQQRLAELRTTTAAERQRQEEKAAEWERERRALVDEGARVVEEERAKATASSLSVRGQEAALQKRVKDVEVEMRADKELHEAAVRELKERCDDAEARLSKTEAEGRRKAKEAEKSKKAAEEAHAAELQRVKEEHETALKRAQDEQVLALKRVRREVATKSAVATQPVDWLKDENAALKARVEEWEGKHAEAMREKLAAQTRVREAEQALAARKAEVRRLKDECTTTGETAAKAVGERDAAARKLEEASRLLSAAHANEARLETLRSELQEVQERLQVAEKDKALLATRYKRASAEKDECAEAARTLLKQYKEAAAARERLVAKVAAAEALVEEKTREAEELARAAADHADASTSMTASTEKRGGGGADARAEEDHARQQRIDELVTDLNAAAAEIERLKTELHKVSSRPPTNESRLPVNGPFGVPPPAADDALGSLAELRRRLIAMHTQLTPALYQQSQATRAHAAARGGDGASATAAEALQVLCTAMETAHTDTVAALEELQEAMWRLTHSANLQGVVYGKLLAALPQTHRSGASSLITPPPPPPVDVALARACTVLVTDARATALGGRGVGEGGRGGPPTDRANDAEPRQHRVSAPSVVRGRSPVRGKAEVPAATWSQPHVFHSAAAALSGSADGGYRSSSGVARTGSPARRRVDERDGATAWSEAVYGVQPVRAARLQRRSSFENFAVAQAHLSAAEERAGLRAAPTPPWK</sequence>
<dbReference type="PANTHER" id="PTHR18870:SF9">
    <property type="entry name" value="PROTEIN TAG-278-RELATED"/>
    <property type="match status" value="1"/>
</dbReference>
<feature type="compositionally biased region" description="Basic and acidic residues" evidence="3">
    <location>
        <begin position="1113"/>
        <end position="1130"/>
    </location>
</feature>
<evidence type="ECO:0000313" key="4">
    <source>
        <dbReference type="EMBL" id="KAK7199829.1"/>
    </source>
</evidence>
<feature type="compositionally biased region" description="Gly residues" evidence="3">
    <location>
        <begin position="1322"/>
        <end position="1333"/>
    </location>
</feature>
<feature type="compositionally biased region" description="Low complexity" evidence="3">
    <location>
        <begin position="541"/>
        <end position="550"/>
    </location>
</feature>
<organism evidence="4 5">
    <name type="scientific">Novymonas esmeraldas</name>
    <dbReference type="NCBI Taxonomy" id="1808958"/>
    <lineage>
        <taxon>Eukaryota</taxon>
        <taxon>Discoba</taxon>
        <taxon>Euglenozoa</taxon>
        <taxon>Kinetoplastea</taxon>
        <taxon>Metakinetoplastina</taxon>
        <taxon>Trypanosomatida</taxon>
        <taxon>Trypanosomatidae</taxon>
        <taxon>Novymonas</taxon>
    </lineage>
</organism>